<dbReference type="EMBL" id="HBIQ01035772">
    <property type="protein sequence ID" value="CAE0547594.1"/>
    <property type="molecule type" value="Transcribed_RNA"/>
</dbReference>
<dbReference type="AlphaFoldDB" id="A0A7S3S8S4"/>
<dbReference type="GO" id="GO:0030942">
    <property type="term" value="F:endoplasmic reticulum signal peptide binding"/>
    <property type="evidence" value="ECO:0007669"/>
    <property type="project" value="InterPro"/>
</dbReference>
<dbReference type="GO" id="GO:0008312">
    <property type="term" value="F:7S RNA binding"/>
    <property type="evidence" value="ECO:0007669"/>
    <property type="project" value="InterPro"/>
</dbReference>
<dbReference type="GO" id="GO:0005047">
    <property type="term" value="F:signal recognition particle binding"/>
    <property type="evidence" value="ECO:0007669"/>
    <property type="project" value="InterPro"/>
</dbReference>
<sequence length="197" mass="21583">MRQLEGYKESERHVGQVAARAAIAKAYRCYYVAESYAAAEKWREALVLFDRATELMIEANDLYDDDAAGDDSSLDICADKGGFGPGEDRAALESLDGIVEGAKARANAKAILARLAPSGLSEASAAADSAVALPLLQRLDRFESRPGEPLIAFPPKLEAVPCKPLLFDIARNHIQFPDLEERLRKQKGSKWGSWFSR</sequence>
<protein>
    <submittedName>
        <fullName evidence="1">Uncharacterized protein</fullName>
    </submittedName>
</protein>
<name>A0A7S3S8S4_9SPIT</name>
<dbReference type="PANTHER" id="PTHR12860:SF0">
    <property type="entry name" value="SIGNAL RECOGNITION PARTICLE SUBUNIT SRP68"/>
    <property type="match status" value="1"/>
</dbReference>
<dbReference type="Pfam" id="PF16969">
    <property type="entry name" value="SRP68"/>
    <property type="match status" value="1"/>
</dbReference>
<gene>
    <name evidence="1" type="ORF">SACU0126_LOCUS11583</name>
</gene>
<evidence type="ECO:0000313" key="1">
    <source>
        <dbReference type="EMBL" id="CAE0547594.1"/>
    </source>
</evidence>
<organism evidence="1">
    <name type="scientific">Strombidinopsis acuminata</name>
    <dbReference type="NCBI Taxonomy" id="141414"/>
    <lineage>
        <taxon>Eukaryota</taxon>
        <taxon>Sar</taxon>
        <taxon>Alveolata</taxon>
        <taxon>Ciliophora</taxon>
        <taxon>Intramacronucleata</taxon>
        <taxon>Spirotrichea</taxon>
        <taxon>Choreotrichia</taxon>
        <taxon>Choreotrichida</taxon>
        <taxon>Strombidinopsidae</taxon>
        <taxon>Strombidinopsis</taxon>
    </lineage>
</organism>
<dbReference type="GO" id="GO:0006614">
    <property type="term" value="P:SRP-dependent cotranslational protein targeting to membrane"/>
    <property type="evidence" value="ECO:0007669"/>
    <property type="project" value="InterPro"/>
</dbReference>
<dbReference type="PANTHER" id="PTHR12860">
    <property type="entry name" value="SIGNAL RECOGNITION PARTICLE 68 KDA PROTEIN"/>
    <property type="match status" value="1"/>
</dbReference>
<dbReference type="InterPro" id="IPR026258">
    <property type="entry name" value="SRP68"/>
</dbReference>
<dbReference type="GO" id="GO:0005786">
    <property type="term" value="C:signal recognition particle, endoplasmic reticulum targeting"/>
    <property type="evidence" value="ECO:0007669"/>
    <property type="project" value="InterPro"/>
</dbReference>
<accession>A0A7S3S8S4</accession>
<reference evidence="1" key="1">
    <citation type="submission" date="2021-01" db="EMBL/GenBank/DDBJ databases">
        <authorList>
            <person name="Corre E."/>
            <person name="Pelletier E."/>
            <person name="Niang G."/>
            <person name="Scheremetjew M."/>
            <person name="Finn R."/>
            <person name="Kale V."/>
            <person name="Holt S."/>
            <person name="Cochrane G."/>
            <person name="Meng A."/>
            <person name="Brown T."/>
            <person name="Cohen L."/>
        </authorList>
    </citation>
    <scope>NUCLEOTIDE SEQUENCE</scope>
    <source>
        <strain evidence="1">SPMC142</strain>
    </source>
</reference>
<proteinExistence type="predicted"/>